<protein>
    <submittedName>
        <fullName evidence="1">Carboxypeptidase regulatory-like domain-containing protein</fullName>
    </submittedName>
</protein>
<dbReference type="SUPFAM" id="SSF49464">
    <property type="entry name" value="Carboxypeptidase regulatory domain-like"/>
    <property type="match status" value="1"/>
</dbReference>
<reference evidence="1" key="1">
    <citation type="submission" date="2019-05" db="EMBL/GenBank/DDBJ databases">
        <authorList>
            <person name="Lianzixin W."/>
        </authorList>
    </citation>
    <scope>NUCLEOTIDE SEQUENCE</scope>
    <source>
        <strain evidence="1">EC11</strain>
    </source>
</reference>
<dbReference type="RefSeq" id="WP_140961699.1">
    <property type="nucleotide sequence ID" value="NZ_VEVQ02000004.1"/>
</dbReference>
<dbReference type="Pfam" id="PF13620">
    <property type="entry name" value="CarboxypepD_reg"/>
    <property type="match status" value="1"/>
</dbReference>
<proteinExistence type="predicted"/>
<name>A0ABX0IRS3_9FLAO</name>
<sequence length="638" mass="72454">MNASFSILQKLKNQFFQSVSNKSDYHVAFAPFAFTLSNDDFYFLKNNITTGSQARKYLKEQSEFAFIANSILKRPNIWAIDNDNLLYNSYRNILENALTIDPDVFSQTELTKIESAKKVLFEPNGDDSVKYQQYKSYAIKATDIEKNIIDLNALKNTIDPSDTSSLEKWTIDFTTLNNQKKELLIEWQVKGFKSAVESAKSSYDTVILSKINFIEKWNDAKNIKLPSSVLTDEYGVEFLSTTCVPNSICDYQSPIWKKLTLTKQEITQLSKTFTQEVSAEVLNEFGNLEPELESISFEYCIIDIQRPWFDESIINNNLWKYPDTNQFLSKGDDSMKGEIPAYPVKIILSKNIDLTFTPNKAVNEEIKNKLKSGSRLFFGPLLLKTIPLNLANESINSYKVQQLSNNELSVLTKVAVQKPGLIVNTKETSKYKMIKMMNNQPQRIMRKNVEEKSVAPSINIAKMSTIKYVNPTIIKTAMLANKPAKPVLAKPVNPAVLRALRMDRMIIKPILVPVKPVKPAQPKVQIVKITGKIVDTANEALPVTEIQLMNVKNASTQSVLSLEDGTYTIENIENGTYEFKIKKTGYLTVEKKIELTRDINFDFLLELEPVPTESFQVMGVICKKLPLLPNPLPENTYI</sequence>
<reference evidence="1" key="2">
    <citation type="submission" date="2020-02" db="EMBL/GenBank/DDBJ databases">
        <title>Flavobacterium profundi sp. nov., isolated from a deep-sea seamount.</title>
        <authorList>
            <person name="Zhang D.-C."/>
        </authorList>
    </citation>
    <scope>NUCLEOTIDE SEQUENCE</scope>
    <source>
        <strain evidence="1">EC11</strain>
    </source>
</reference>
<accession>A0ABX0IRS3</accession>
<dbReference type="Gene3D" id="2.60.40.1120">
    <property type="entry name" value="Carboxypeptidase-like, regulatory domain"/>
    <property type="match status" value="1"/>
</dbReference>
<keyword evidence="2" id="KW-1185">Reference proteome</keyword>
<dbReference type="InterPro" id="IPR008969">
    <property type="entry name" value="CarboxyPept-like_regulatory"/>
</dbReference>
<evidence type="ECO:0000313" key="1">
    <source>
        <dbReference type="EMBL" id="NHN25489.1"/>
    </source>
</evidence>
<dbReference type="EMBL" id="VEVQ02000004">
    <property type="protein sequence ID" value="NHN25489.1"/>
    <property type="molecule type" value="Genomic_DNA"/>
</dbReference>
<evidence type="ECO:0000313" key="2">
    <source>
        <dbReference type="Proteomes" id="UP000817854"/>
    </source>
</evidence>
<gene>
    <name evidence="1" type="ORF">FIA58_007350</name>
</gene>
<comment type="caution">
    <text evidence="1">The sequence shown here is derived from an EMBL/GenBank/DDBJ whole genome shotgun (WGS) entry which is preliminary data.</text>
</comment>
<organism evidence="1 2">
    <name type="scientific">Flavobacterium jejuense</name>
    <dbReference type="NCBI Taxonomy" id="1544455"/>
    <lineage>
        <taxon>Bacteria</taxon>
        <taxon>Pseudomonadati</taxon>
        <taxon>Bacteroidota</taxon>
        <taxon>Flavobacteriia</taxon>
        <taxon>Flavobacteriales</taxon>
        <taxon>Flavobacteriaceae</taxon>
        <taxon>Flavobacterium</taxon>
    </lineage>
</organism>
<dbReference type="Proteomes" id="UP000817854">
    <property type="component" value="Unassembled WGS sequence"/>
</dbReference>